<feature type="transmembrane region" description="Helical" evidence="2">
    <location>
        <begin position="119"/>
        <end position="138"/>
    </location>
</feature>
<evidence type="ECO:0000259" key="3">
    <source>
        <dbReference type="Pfam" id="PF24802"/>
    </source>
</evidence>
<dbReference type="PANTHER" id="PTHR37013">
    <property type="entry name" value="INTEGRAL MEMBRANE PROTEIN (AFU_ORTHOLOGUE AFUA_1G05950)-RELATED"/>
    <property type="match status" value="1"/>
</dbReference>
<dbReference type="PANTHER" id="PTHR37013:SF3">
    <property type="entry name" value="INTEGRAL MEMBRANE PROTEIN (AFU_ORTHOLOGUE AFUA_1G05950)"/>
    <property type="match status" value="1"/>
</dbReference>
<feature type="domain" description="DUF7703" evidence="3">
    <location>
        <begin position="16"/>
        <end position="249"/>
    </location>
</feature>
<dbReference type="EMBL" id="ML978066">
    <property type="protein sequence ID" value="KAF2021577.1"/>
    <property type="molecule type" value="Genomic_DNA"/>
</dbReference>
<keyword evidence="2" id="KW-0812">Transmembrane</keyword>
<name>A0A6A5Y990_9PLEO</name>
<dbReference type="Proteomes" id="UP000799778">
    <property type="component" value="Unassembled WGS sequence"/>
</dbReference>
<proteinExistence type="predicted"/>
<dbReference type="InterPro" id="IPR056120">
    <property type="entry name" value="DUF7703"/>
</dbReference>
<dbReference type="OrthoDB" id="405906at2759"/>
<feature type="transmembrane region" description="Helical" evidence="2">
    <location>
        <begin position="47"/>
        <end position="68"/>
    </location>
</feature>
<evidence type="ECO:0000256" key="1">
    <source>
        <dbReference type="SAM" id="MobiDB-lite"/>
    </source>
</evidence>
<feature type="transmembrane region" description="Helical" evidence="2">
    <location>
        <begin position="197"/>
        <end position="214"/>
    </location>
</feature>
<feature type="region of interest" description="Disordered" evidence="1">
    <location>
        <begin position="310"/>
        <end position="333"/>
    </location>
</feature>
<dbReference type="Pfam" id="PF24802">
    <property type="entry name" value="DUF7703"/>
    <property type="match status" value="1"/>
</dbReference>
<reference evidence="4" key="1">
    <citation type="journal article" date="2020" name="Stud. Mycol.">
        <title>101 Dothideomycetes genomes: a test case for predicting lifestyles and emergence of pathogens.</title>
        <authorList>
            <person name="Haridas S."/>
            <person name="Albert R."/>
            <person name="Binder M."/>
            <person name="Bloem J."/>
            <person name="Labutti K."/>
            <person name="Salamov A."/>
            <person name="Andreopoulos B."/>
            <person name="Baker S."/>
            <person name="Barry K."/>
            <person name="Bills G."/>
            <person name="Bluhm B."/>
            <person name="Cannon C."/>
            <person name="Castanera R."/>
            <person name="Culley D."/>
            <person name="Daum C."/>
            <person name="Ezra D."/>
            <person name="Gonzalez J."/>
            <person name="Henrissat B."/>
            <person name="Kuo A."/>
            <person name="Liang C."/>
            <person name="Lipzen A."/>
            <person name="Lutzoni F."/>
            <person name="Magnuson J."/>
            <person name="Mondo S."/>
            <person name="Nolan M."/>
            <person name="Ohm R."/>
            <person name="Pangilinan J."/>
            <person name="Park H.-J."/>
            <person name="Ramirez L."/>
            <person name="Alfaro M."/>
            <person name="Sun H."/>
            <person name="Tritt A."/>
            <person name="Yoshinaga Y."/>
            <person name="Zwiers L.-H."/>
            <person name="Turgeon B."/>
            <person name="Goodwin S."/>
            <person name="Spatafora J."/>
            <person name="Crous P."/>
            <person name="Grigoriev I."/>
        </authorList>
    </citation>
    <scope>NUCLEOTIDE SEQUENCE</scope>
    <source>
        <strain evidence="4">CBS 175.79</strain>
    </source>
</reference>
<dbReference type="AlphaFoldDB" id="A0A6A5Y990"/>
<accession>A0A6A5Y990</accession>
<sequence>MSSPENRFTGQFNSNTLAVIVCSALALYNALELELLIFTTFHAYRGLYYWALVLSSFGIIPYVLGYMIEYFRLTYLAVGIAIDTTGWILMVTGQSVVLYSRLYLVFGRGHRNLLAAVKWMIIVDAIVFHGVTAIVVYGSHYGERTSSFGLAYNYVERIQMVAFCVQEYILSGLYIWKALDIIKVSGRKRSRRLMWQLFSINVIIIVLDIALLIIEFKSYHVLQQTVKGVTYSVKLKLELAVLNKLVELSSQHRVNSALSYSHTNDFVDPTRAVWDVTRFTPPFSGATAAPRPRWVSDLEKSGLQRMDSSYSPADAWARDKHSDTSASSDLETGDIKQPVPVMIDPRLSLRKGSATDLLYADAIRKIAR</sequence>
<organism evidence="4 5">
    <name type="scientific">Aaosphaeria arxii CBS 175.79</name>
    <dbReference type="NCBI Taxonomy" id="1450172"/>
    <lineage>
        <taxon>Eukaryota</taxon>
        <taxon>Fungi</taxon>
        <taxon>Dikarya</taxon>
        <taxon>Ascomycota</taxon>
        <taxon>Pezizomycotina</taxon>
        <taxon>Dothideomycetes</taxon>
        <taxon>Pleosporomycetidae</taxon>
        <taxon>Pleosporales</taxon>
        <taxon>Pleosporales incertae sedis</taxon>
        <taxon>Aaosphaeria</taxon>
    </lineage>
</organism>
<keyword evidence="2" id="KW-0472">Membrane</keyword>
<evidence type="ECO:0000256" key="2">
    <source>
        <dbReference type="SAM" id="Phobius"/>
    </source>
</evidence>
<protein>
    <recommendedName>
        <fullName evidence="3">DUF7703 domain-containing protein</fullName>
    </recommendedName>
</protein>
<feature type="transmembrane region" description="Helical" evidence="2">
    <location>
        <begin position="74"/>
        <end position="99"/>
    </location>
</feature>
<gene>
    <name evidence="4" type="ORF">BU24DRAFT_338320</name>
</gene>
<dbReference type="RefSeq" id="XP_033389916.1">
    <property type="nucleotide sequence ID" value="XM_033523128.1"/>
</dbReference>
<keyword evidence="2" id="KW-1133">Transmembrane helix</keyword>
<feature type="transmembrane region" description="Helical" evidence="2">
    <location>
        <begin position="12"/>
        <end position="31"/>
    </location>
</feature>
<keyword evidence="5" id="KW-1185">Reference proteome</keyword>
<evidence type="ECO:0000313" key="5">
    <source>
        <dbReference type="Proteomes" id="UP000799778"/>
    </source>
</evidence>
<evidence type="ECO:0000313" key="4">
    <source>
        <dbReference type="EMBL" id="KAF2021577.1"/>
    </source>
</evidence>
<dbReference type="GeneID" id="54280525"/>